<sequence>MPTPKEKALDAARWRYLRAAGGLSPRTEAFTKALKAYWADLRSIRNDG</sequence>
<proteinExistence type="predicted"/>
<gene>
    <name evidence="1" type="ORF">AOPFMNJM_2184</name>
</gene>
<evidence type="ECO:0000313" key="1">
    <source>
        <dbReference type="EMBL" id="GJE06862.1"/>
    </source>
</evidence>
<protein>
    <recommendedName>
        <fullName evidence="3">Integrase</fullName>
    </recommendedName>
</protein>
<organism evidence="1 2">
    <name type="scientific">Methylobacterium jeotgali</name>
    <dbReference type="NCBI Taxonomy" id="381630"/>
    <lineage>
        <taxon>Bacteria</taxon>
        <taxon>Pseudomonadati</taxon>
        <taxon>Pseudomonadota</taxon>
        <taxon>Alphaproteobacteria</taxon>
        <taxon>Hyphomicrobiales</taxon>
        <taxon>Methylobacteriaceae</taxon>
        <taxon>Methylobacterium</taxon>
    </lineage>
</organism>
<comment type="caution">
    <text evidence="1">The sequence shown here is derived from an EMBL/GenBank/DDBJ whole genome shotgun (WGS) entry which is preliminary data.</text>
</comment>
<keyword evidence="2" id="KW-1185">Reference proteome</keyword>
<dbReference type="Proteomes" id="UP001055102">
    <property type="component" value="Unassembled WGS sequence"/>
</dbReference>
<reference evidence="1" key="2">
    <citation type="submission" date="2021-08" db="EMBL/GenBank/DDBJ databases">
        <authorList>
            <person name="Tani A."/>
            <person name="Ola A."/>
            <person name="Ogura Y."/>
            <person name="Katsura K."/>
            <person name="Hayashi T."/>
        </authorList>
    </citation>
    <scope>NUCLEOTIDE SEQUENCE</scope>
    <source>
        <strain evidence="1">LMG 23639</strain>
    </source>
</reference>
<name>A0ABQ4SUU0_9HYPH</name>
<reference evidence="1" key="1">
    <citation type="journal article" date="2021" name="Front. Microbiol.">
        <title>Comprehensive Comparative Genomics and Phenotyping of Methylobacterium Species.</title>
        <authorList>
            <person name="Alessa O."/>
            <person name="Ogura Y."/>
            <person name="Fujitani Y."/>
            <person name="Takami H."/>
            <person name="Hayashi T."/>
            <person name="Sahin N."/>
            <person name="Tani A."/>
        </authorList>
    </citation>
    <scope>NUCLEOTIDE SEQUENCE</scope>
    <source>
        <strain evidence="1">LMG 23639</strain>
    </source>
</reference>
<dbReference type="RefSeq" id="WP_238275791.1">
    <property type="nucleotide sequence ID" value="NZ_BPQR01000036.1"/>
</dbReference>
<evidence type="ECO:0008006" key="3">
    <source>
        <dbReference type="Google" id="ProtNLM"/>
    </source>
</evidence>
<evidence type="ECO:0000313" key="2">
    <source>
        <dbReference type="Proteomes" id="UP001055102"/>
    </source>
</evidence>
<dbReference type="EMBL" id="BPQR01000036">
    <property type="protein sequence ID" value="GJE06862.1"/>
    <property type="molecule type" value="Genomic_DNA"/>
</dbReference>
<accession>A0ABQ4SUU0</accession>